<feature type="compositionally biased region" description="Gly residues" evidence="1">
    <location>
        <begin position="118"/>
        <end position="132"/>
    </location>
</feature>
<sequence length="349" mass="35595">MRDIEDITLEKNSPGSFQEMCLSHGQGLEGIRACATRRLLSLIRADGIPGPLGEEVLSAAAPPRGGRAASSGRADGVSQGRARGAQHCAGKARSLCPELGRAGRRTRRIQNPERGSRGRPGGGGGGVGGGRAGAQREETASAVPGSEAGEFLIQASRTRFPSPGLPAPARAAGVCGRLGLCCASQLGSSGLVIHLAGGPGPRAQVLRVCAPFPLQLCRDPNPSPATLGSELRAGGNGGALGTARYPPAGSPGRGMPVPGDRCTCPSSTLHLPRCPTLRPNRCCEPRIMAESLAPAAVRDWRPEAGRAPLPKPRSGLASNFAKSLVALSSRGHGGAARTSHFFHLGGIGV</sequence>
<dbReference type="Proteomes" id="UP000504640">
    <property type="component" value="Unplaced"/>
</dbReference>
<protein>
    <submittedName>
        <fullName evidence="3">Pro-resilin-like</fullName>
    </submittedName>
</protein>
<organism evidence="2 3">
    <name type="scientific">Sapajus apella</name>
    <name type="common">Brown-capped capuchin</name>
    <name type="synonym">Cebus apella</name>
    <dbReference type="NCBI Taxonomy" id="9515"/>
    <lineage>
        <taxon>Eukaryota</taxon>
        <taxon>Metazoa</taxon>
        <taxon>Chordata</taxon>
        <taxon>Craniata</taxon>
        <taxon>Vertebrata</taxon>
        <taxon>Euteleostomi</taxon>
        <taxon>Mammalia</taxon>
        <taxon>Eutheria</taxon>
        <taxon>Euarchontoglires</taxon>
        <taxon>Primates</taxon>
        <taxon>Haplorrhini</taxon>
        <taxon>Platyrrhini</taxon>
        <taxon>Cebidae</taxon>
        <taxon>Cebinae</taxon>
        <taxon>Sapajus</taxon>
    </lineage>
</organism>
<feature type="region of interest" description="Disordered" evidence="1">
    <location>
        <begin position="54"/>
        <end position="147"/>
    </location>
</feature>
<gene>
    <name evidence="3" type="primary">LOC116555015</name>
</gene>
<dbReference type="GeneID" id="116555015"/>
<keyword evidence="2" id="KW-1185">Reference proteome</keyword>
<dbReference type="RefSeq" id="XP_032139252.1">
    <property type="nucleotide sequence ID" value="XM_032283361.1"/>
</dbReference>
<accession>A0A6J3IAB1</accession>
<evidence type="ECO:0000313" key="2">
    <source>
        <dbReference type="Proteomes" id="UP000504640"/>
    </source>
</evidence>
<evidence type="ECO:0000256" key="1">
    <source>
        <dbReference type="SAM" id="MobiDB-lite"/>
    </source>
</evidence>
<evidence type="ECO:0000313" key="3">
    <source>
        <dbReference type="RefSeq" id="XP_032139252.1"/>
    </source>
</evidence>
<feature type="compositionally biased region" description="Low complexity" evidence="1">
    <location>
        <begin position="58"/>
        <end position="74"/>
    </location>
</feature>
<proteinExistence type="predicted"/>
<dbReference type="AlphaFoldDB" id="A0A6J3IAB1"/>
<reference evidence="3" key="1">
    <citation type="submission" date="2025-08" db="UniProtKB">
        <authorList>
            <consortium name="RefSeq"/>
        </authorList>
    </citation>
    <scope>IDENTIFICATION</scope>
    <source>
        <tissue evidence="3">Blood</tissue>
    </source>
</reference>
<name>A0A6J3IAB1_SAPAP</name>